<reference evidence="1" key="1">
    <citation type="submission" date="2015-07" db="EMBL/GenBank/DDBJ databases">
        <title>MeaNS - Measles Nucleotide Surveillance Program.</title>
        <authorList>
            <person name="Tran T."/>
            <person name="Druce J."/>
        </authorList>
    </citation>
    <scope>NUCLEOTIDE SEQUENCE</scope>
    <source>
        <strain evidence="1">UCB-OBI-ISO-001</strain>
        <tissue evidence="1">Gonad</tissue>
    </source>
</reference>
<dbReference type="AlphaFoldDB" id="A0A0L8FL75"/>
<dbReference type="EMBL" id="KQ429326">
    <property type="protein sequence ID" value="KOF65476.1"/>
    <property type="molecule type" value="Genomic_DNA"/>
</dbReference>
<protein>
    <recommendedName>
        <fullName evidence="2">Reverse transcriptase domain-containing protein</fullName>
    </recommendedName>
</protein>
<gene>
    <name evidence="1" type="ORF">OCBIM_22015413mg</name>
</gene>
<evidence type="ECO:0000313" key="1">
    <source>
        <dbReference type="EMBL" id="KOF65476.1"/>
    </source>
</evidence>
<proteinExistence type="predicted"/>
<accession>A0A0L8FL75</accession>
<dbReference type="OrthoDB" id="6131361at2759"/>
<organism evidence="1">
    <name type="scientific">Octopus bimaculoides</name>
    <name type="common">California two-spotted octopus</name>
    <dbReference type="NCBI Taxonomy" id="37653"/>
    <lineage>
        <taxon>Eukaryota</taxon>
        <taxon>Metazoa</taxon>
        <taxon>Spiralia</taxon>
        <taxon>Lophotrochozoa</taxon>
        <taxon>Mollusca</taxon>
        <taxon>Cephalopoda</taxon>
        <taxon>Coleoidea</taxon>
        <taxon>Octopodiformes</taxon>
        <taxon>Octopoda</taxon>
        <taxon>Incirrata</taxon>
        <taxon>Octopodidae</taxon>
        <taxon>Octopus</taxon>
    </lineage>
</organism>
<dbReference type="InterPro" id="IPR011011">
    <property type="entry name" value="Znf_FYVE_PHD"/>
</dbReference>
<name>A0A0L8FL75_OCTBM</name>
<evidence type="ECO:0008006" key="2">
    <source>
        <dbReference type="Google" id="ProtNLM"/>
    </source>
</evidence>
<sequence>MQKLGIDEWLMRAVQAMYRDAVSKVRVGNEYSEGFQELLYADDLALIAESLSELEEKFQVWKQGLESKSLRVNLAKTKVLISRKADKSQIPSVRWPCSVCRKSIGRNSIRCIWCKLWTHKRSSNIKGKLTGKIVFVCAKCSGTINTENVQKTASITCYCRKWVTEEVIEEDTEVDIEINIEMSIEALEPELSSLEL</sequence>
<dbReference type="SUPFAM" id="SSF57903">
    <property type="entry name" value="FYVE/PHD zinc finger"/>
    <property type="match status" value="1"/>
</dbReference>